<dbReference type="EMBL" id="GBXM01002891">
    <property type="protein sequence ID" value="JAI05687.1"/>
    <property type="molecule type" value="Transcribed_RNA"/>
</dbReference>
<organism evidence="1">
    <name type="scientific">Anguilla anguilla</name>
    <name type="common">European freshwater eel</name>
    <name type="synonym">Muraena anguilla</name>
    <dbReference type="NCBI Taxonomy" id="7936"/>
    <lineage>
        <taxon>Eukaryota</taxon>
        <taxon>Metazoa</taxon>
        <taxon>Chordata</taxon>
        <taxon>Craniata</taxon>
        <taxon>Vertebrata</taxon>
        <taxon>Euteleostomi</taxon>
        <taxon>Actinopterygii</taxon>
        <taxon>Neopterygii</taxon>
        <taxon>Teleostei</taxon>
        <taxon>Anguilliformes</taxon>
        <taxon>Anguillidae</taxon>
        <taxon>Anguilla</taxon>
    </lineage>
</organism>
<evidence type="ECO:0000313" key="1">
    <source>
        <dbReference type="EMBL" id="JAI05687.1"/>
    </source>
</evidence>
<reference evidence="1" key="2">
    <citation type="journal article" date="2015" name="Fish Shellfish Immunol.">
        <title>Early steps in the European eel (Anguilla anguilla)-Vibrio vulnificus interaction in the gills: Role of the RtxA13 toxin.</title>
        <authorList>
            <person name="Callol A."/>
            <person name="Pajuelo D."/>
            <person name="Ebbesson L."/>
            <person name="Teles M."/>
            <person name="MacKenzie S."/>
            <person name="Amaro C."/>
        </authorList>
    </citation>
    <scope>NUCLEOTIDE SEQUENCE</scope>
</reference>
<accession>A0A0E9XTD8</accession>
<reference evidence="1" key="1">
    <citation type="submission" date="2014-11" db="EMBL/GenBank/DDBJ databases">
        <authorList>
            <person name="Amaro Gonzalez C."/>
        </authorList>
    </citation>
    <scope>NUCLEOTIDE SEQUENCE</scope>
</reference>
<name>A0A0E9XTD8_ANGAN</name>
<dbReference type="AlphaFoldDB" id="A0A0E9XTD8"/>
<protein>
    <submittedName>
        <fullName evidence="1">Uncharacterized protein</fullName>
    </submittedName>
</protein>
<sequence>MSSFSTEVQSKSIPKQKYPLLCHIYAGSSAQGSYRTVSLFLWSSPAWLHRCHPLPRSQAQSLRSSRSCHSQTVCSMASGLCE</sequence>
<proteinExistence type="predicted"/>